<dbReference type="GO" id="GO:0016765">
    <property type="term" value="F:transferase activity, transferring alkyl or aryl (other than methyl) groups"/>
    <property type="evidence" value="ECO:0007669"/>
    <property type="project" value="UniProtKB-ARBA"/>
</dbReference>
<gene>
    <name evidence="1" type="ORF">DRB17_13215</name>
</gene>
<dbReference type="EMBL" id="QPMH01000012">
    <property type="protein sequence ID" value="RDD61431.1"/>
    <property type="molecule type" value="Genomic_DNA"/>
</dbReference>
<evidence type="ECO:0000313" key="2">
    <source>
        <dbReference type="Proteomes" id="UP000253941"/>
    </source>
</evidence>
<organism evidence="1 2">
    <name type="scientific">Ferruginivarius sediminum</name>
    <dbReference type="NCBI Taxonomy" id="2661937"/>
    <lineage>
        <taxon>Bacteria</taxon>
        <taxon>Pseudomonadati</taxon>
        <taxon>Pseudomonadota</taxon>
        <taxon>Alphaproteobacteria</taxon>
        <taxon>Rhodospirillales</taxon>
        <taxon>Rhodospirillaceae</taxon>
        <taxon>Ferruginivarius</taxon>
    </lineage>
</organism>
<dbReference type="InterPro" id="IPR008949">
    <property type="entry name" value="Isoprenoid_synthase_dom_sf"/>
</dbReference>
<proteinExistence type="predicted"/>
<dbReference type="PANTHER" id="PTHR31480">
    <property type="entry name" value="BIFUNCTIONAL LYCOPENE CYCLASE/PHYTOENE SYNTHASE"/>
    <property type="match status" value="1"/>
</dbReference>
<dbReference type="InterPro" id="IPR002060">
    <property type="entry name" value="Squ/phyt_synthse"/>
</dbReference>
<dbReference type="RefSeq" id="WP_114582684.1">
    <property type="nucleotide sequence ID" value="NZ_QPMH01000012.1"/>
</dbReference>
<accession>A0A369T7X8</accession>
<evidence type="ECO:0000313" key="1">
    <source>
        <dbReference type="EMBL" id="RDD61431.1"/>
    </source>
</evidence>
<keyword evidence="2" id="KW-1185">Reference proteome</keyword>
<dbReference type="Gene3D" id="1.10.600.10">
    <property type="entry name" value="Farnesyl Diphosphate Synthase"/>
    <property type="match status" value="1"/>
</dbReference>
<dbReference type="Pfam" id="PF00494">
    <property type="entry name" value="SQS_PSY"/>
    <property type="match status" value="1"/>
</dbReference>
<dbReference type="SUPFAM" id="SSF48576">
    <property type="entry name" value="Terpenoid synthases"/>
    <property type="match status" value="1"/>
</dbReference>
<dbReference type="Proteomes" id="UP000253941">
    <property type="component" value="Unassembled WGS sequence"/>
</dbReference>
<comment type="caution">
    <text evidence="1">The sequence shown here is derived from an EMBL/GenBank/DDBJ whole genome shotgun (WGS) entry which is preliminary data.</text>
</comment>
<dbReference type="AlphaFoldDB" id="A0A369T7X8"/>
<reference evidence="1 2" key="1">
    <citation type="submission" date="2018-07" db="EMBL/GenBank/DDBJ databases">
        <title>Venubactetium sediminum gen. nov., sp. nov., isolated from a marine solar saltern.</title>
        <authorList>
            <person name="Wang S."/>
        </authorList>
    </citation>
    <scope>NUCLEOTIDE SEQUENCE [LARGE SCALE GENOMIC DNA]</scope>
    <source>
        <strain evidence="1 2">WD2A32</strain>
    </source>
</reference>
<sequence>MAHDNDTELSYCAQQLRRYDHDRFLMCLFAPPPVREEMFALYAFNHEVAKVAEVVTEPMAGRIRIQWWREALDGLFGGQPRKHQVAEPLSQAIRAHGLPRKPFERLLDARENDLEDTPPKTLADLEGYAGDTSSTLVELALGILDVRDERSRSAAHHVGIAWALTGLARAVPFHASQRRLLLPGDLTYDAGLDPHDLFELRQPKEVATVVRQVAERAGEHLDQATNMRRDVPRHATPALLPAVLARRYLRVLEKHGHDPFQPRVQLPLPGRPLRLLWAATTGRY</sequence>
<protein>
    <submittedName>
        <fullName evidence="1">Squalene/phytoene synthase family protein</fullName>
    </submittedName>
</protein>
<name>A0A369T7X8_9PROT</name>